<evidence type="ECO:0000259" key="5">
    <source>
        <dbReference type="Pfam" id="PF00326"/>
    </source>
</evidence>
<keyword evidence="4" id="KW-0812">Transmembrane</keyword>
<dbReference type="FunFam" id="3.40.50.1820:FF:000003">
    <property type="entry name" value="Dipeptidyl peptidase 4"/>
    <property type="match status" value="1"/>
</dbReference>
<evidence type="ECO:0000313" key="7">
    <source>
        <dbReference type="EMBL" id="JAV34840.1"/>
    </source>
</evidence>
<evidence type="ECO:0000256" key="4">
    <source>
        <dbReference type="SAM" id="Phobius"/>
    </source>
</evidence>
<feature type="transmembrane region" description="Helical" evidence="4">
    <location>
        <begin position="36"/>
        <end position="57"/>
    </location>
</feature>
<dbReference type="EMBL" id="GFDL01000205">
    <property type="protein sequence ID" value="JAV34840.1"/>
    <property type="molecule type" value="Transcribed_RNA"/>
</dbReference>
<dbReference type="InterPro" id="IPR029058">
    <property type="entry name" value="AB_hydrolase_fold"/>
</dbReference>
<dbReference type="SUPFAM" id="SSF53474">
    <property type="entry name" value="alpha/beta-Hydrolases"/>
    <property type="match status" value="1"/>
</dbReference>
<name>A0A1Q3G4V8_CULTA</name>
<dbReference type="Pfam" id="PF00326">
    <property type="entry name" value="Peptidase_S9"/>
    <property type="match status" value="1"/>
</dbReference>
<dbReference type="PANTHER" id="PTHR11731:SF135">
    <property type="entry name" value="INACTIVE DIPEPTIDYL PEPTIDASE 10-LIKE PROTEIN"/>
    <property type="match status" value="1"/>
</dbReference>
<dbReference type="GO" id="GO:0006508">
    <property type="term" value="P:proteolysis"/>
    <property type="evidence" value="ECO:0007669"/>
    <property type="project" value="InterPro"/>
</dbReference>
<dbReference type="AlphaFoldDB" id="A0A1Q3G4V8"/>
<keyword evidence="4" id="KW-1133">Transmembrane helix</keyword>
<feature type="domain" description="Dipeptidylpeptidase IV N-terminal" evidence="6">
    <location>
        <begin position="207"/>
        <end position="528"/>
    </location>
</feature>
<dbReference type="SUPFAM" id="SSF82171">
    <property type="entry name" value="DPP6 N-terminal domain-like"/>
    <property type="match status" value="1"/>
</dbReference>
<dbReference type="PANTHER" id="PTHR11731">
    <property type="entry name" value="PROTEASE FAMILY S9B,C DIPEPTIDYL-PEPTIDASE IV-RELATED"/>
    <property type="match status" value="1"/>
</dbReference>
<dbReference type="Gene3D" id="3.40.50.1820">
    <property type="entry name" value="alpha/beta hydrolase"/>
    <property type="match status" value="1"/>
</dbReference>
<dbReference type="InterPro" id="IPR002469">
    <property type="entry name" value="Peptidase_S9B_N"/>
</dbReference>
<evidence type="ECO:0000259" key="6">
    <source>
        <dbReference type="Pfam" id="PF00930"/>
    </source>
</evidence>
<accession>A0A1Q3G4V8</accession>
<dbReference type="InterPro" id="IPR001375">
    <property type="entry name" value="Peptidase_S9_cat"/>
</dbReference>
<comment type="similarity">
    <text evidence="1">Belongs to the peptidase S9B family. DPPIV subfamily.</text>
</comment>
<dbReference type="Pfam" id="PF00930">
    <property type="entry name" value="DPPIV_N"/>
    <property type="match status" value="1"/>
</dbReference>
<dbReference type="GO" id="GO:0005886">
    <property type="term" value="C:plasma membrane"/>
    <property type="evidence" value="ECO:0007669"/>
    <property type="project" value="TreeGrafter"/>
</dbReference>
<keyword evidence="4" id="KW-0472">Membrane</keyword>
<dbReference type="Gene3D" id="2.140.10.30">
    <property type="entry name" value="Dipeptidylpeptidase IV, N-terminal domain"/>
    <property type="match status" value="1"/>
</dbReference>
<evidence type="ECO:0000256" key="1">
    <source>
        <dbReference type="ARBA" id="ARBA00010036"/>
    </source>
</evidence>
<organism evidence="7">
    <name type="scientific">Culex tarsalis</name>
    <name type="common">Encephalitis mosquito</name>
    <dbReference type="NCBI Taxonomy" id="7177"/>
    <lineage>
        <taxon>Eukaryota</taxon>
        <taxon>Metazoa</taxon>
        <taxon>Ecdysozoa</taxon>
        <taxon>Arthropoda</taxon>
        <taxon>Hexapoda</taxon>
        <taxon>Insecta</taxon>
        <taxon>Pterygota</taxon>
        <taxon>Neoptera</taxon>
        <taxon>Endopterygota</taxon>
        <taxon>Diptera</taxon>
        <taxon>Nematocera</taxon>
        <taxon>Culicoidea</taxon>
        <taxon>Culicidae</taxon>
        <taxon>Culicinae</taxon>
        <taxon>Culicini</taxon>
        <taxon>Culex</taxon>
        <taxon>Culex</taxon>
    </lineage>
</organism>
<protein>
    <recommendedName>
        <fullName evidence="3">Venom dipeptidyl peptidase 4</fullName>
    </recommendedName>
</protein>
<evidence type="ECO:0000256" key="2">
    <source>
        <dbReference type="ARBA" id="ARBA00023180"/>
    </source>
</evidence>
<evidence type="ECO:0000256" key="3">
    <source>
        <dbReference type="ARBA" id="ARBA00072929"/>
    </source>
</evidence>
<dbReference type="InterPro" id="IPR050278">
    <property type="entry name" value="Serine_Prot_S9B/DPPIV"/>
</dbReference>
<dbReference type="GO" id="GO:0008236">
    <property type="term" value="F:serine-type peptidase activity"/>
    <property type="evidence" value="ECO:0007669"/>
    <property type="project" value="InterPro"/>
</dbReference>
<reference evidence="7" key="1">
    <citation type="submission" date="2017-01" db="EMBL/GenBank/DDBJ databases">
        <title>A deep insight into the sialotranscriptome of adult male and female Cluex tarsalis mosquitoes.</title>
        <authorList>
            <person name="Ribeiro J.M."/>
            <person name="Moreira F."/>
            <person name="Bernard K.A."/>
            <person name="Calvo E."/>
        </authorList>
    </citation>
    <scope>NUCLEOTIDE SEQUENCE</scope>
    <source>
        <strain evidence="7">Kern County</strain>
        <tissue evidence="7">Salivary glands</tissue>
    </source>
</reference>
<proteinExistence type="inferred from homology"/>
<sequence length="889" mass="100556">MNTVQSTGHANVRNKKDSQFEELTVSSSEKRNWRGIFIALLVIAAVLGLIVFSILLLSPEIESSRLHGKRIHLHDVQTGQYQWKENNGTWLNKHEFVFVNPDGGLSSLHVGGVHNMNSKVLMNNSTFRQLNADKYSVSPDQNFVLLYANSGGLGNTSYFIYELTSSNVFPLSAKEGDQTAPSLQHVLWAPRQPTGDSASNGEKGTMQGIAFVQEGDIYYKPKVQSDLICRITTNGKTDYILNGVPDWLYSEVNELKSASLLFSPDGQYLSYLSFNVSSVHQYQYVWYGDNDQYPSIRSIRYPKTNAPNPNVTVFVVNLSVLKFISQKAITVPSYISNESYVGGMVWLSHTELSITYTNREQNVSSVLLCTAPNFICTEIFSERAAENGWVLIAERPFFITTETDIENTISNATNLTASDIEPKADGTPTMIVAPTKLTKRNIFMLKRLDVRDGSHGYFRQIALIPIETRRPIILTIGQYEVTEIFGYDEMRGYVYFMAAPHKKPGQRHLYRIELTLHKNTETIIKAAKDFAAFCMTCEFDPFDSFDLFRDPNKTNGQMTIPNNCLYNKIYFNTDYTYYVQECLGPESPSSYIVDAVTGKKIFILDDGNHLRKKLAELAKPQIMTFSVEIKYDFNAQVKLFLPPGIKEDDDMLLPLILHVDATPESQLVSEKYSFDWNWYLCSYQSYIIAQIDARGSGFQGEALKTQIRGKVGIEVEDQLSVLTYLRDNLKLVDPNRICAYGWGYGGYIVSMMLASDSENVLKCGAAVNPIVSFKYYNSFFTERYVIQPADNGRALLDSDLSMKVGNFASKKYLLIHGTADTQVHEQHTAILTKSLIEVGVMFRHQVYVDENHSLSGVIAHVYQTIEAYFEENFLNDNQDWTTAFFLSKT</sequence>
<feature type="domain" description="Peptidase S9 prolyl oligopeptidase catalytic" evidence="5">
    <location>
        <begin position="673"/>
        <end position="873"/>
    </location>
</feature>
<keyword evidence="2" id="KW-0325">Glycoprotein</keyword>